<dbReference type="PANTHER" id="PTHR33908">
    <property type="entry name" value="MANNOSYLTRANSFERASE YKCB-RELATED"/>
    <property type="match status" value="1"/>
</dbReference>
<accession>A0A919UVV7</accession>
<dbReference type="Pfam" id="PF02366">
    <property type="entry name" value="PMT"/>
    <property type="match status" value="1"/>
</dbReference>
<evidence type="ECO:0000259" key="10">
    <source>
        <dbReference type="Pfam" id="PF02366"/>
    </source>
</evidence>
<dbReference type="EMBL" id="BOOU01000005">
    <property type="protein sequence ID" value="GII75431.1"/>
    <property type="molecule type" value="Genomic_DNA"/>
</dbReference>
<feature type="transmembrane region" description="Helical" evidence="9">
    <location>
        <begin position="258"/>
        <end position="291"/>
    </location>
</feature>
<dbReference type="PANTHER" id="PTHR33908:SF11">
    <property type="entry name" value="MEMBRANE PROTEIN"/>
    <property type="match status" value="1"/>
</dbReference>
<name>A0A919UVV7_9ACTN</name>
<dbReference type="GO" id="GO:0009103">
    <property type="term" value="P:lipopolysaccharide biosynthetic process"/>
    <property type="evidence" value="ECO:0007669"/>
    <property type="project" value="UniProtKB-ARBA"/>
</dbReference>
<feature type="compositionally biased region" description="Low complexity" evidence="8">
    <location>
        <begin position="91"/>
        <end position="102"/>
    </location>
</feature>
<dbReference type="GO" id="GO:0005886">
    <property type="term" value="C:plasma membrane"/>
    <property type="evidence" value="ECO:0007669"/>
    <property type="project" value="UniProtKB-SubCell"/>
</dbReference>
<keyword evidence="6 9" id="KW-1133">Transmembrane helix</keyword>
<evidence type="ECO:0000256" key="4">
    <source>
        <dbReference type="ARBA" id="ARBA00022679"/>
    </source>
</evidence>
<protein>
    <recommendedName>
        <fullName evidence="10">ArnT-like N-terminal domain-containing protein</fullName>
    </recommendedName>
</protein>
<evidence type="ECO:0000256" key="2">
    <source>
        <dbReference type="ARBA" id="ARBA00022475"/>
    </source>
</evidence>
<organism evidence="11 12">
    <name type="scientific">Sphaerisporangium rufum</name>
    <dbReference type="NCBI Taxonomy" id="1381558"/>
    <lineage>
        <taxon>Bacteria</taxon>
        <taxon>Bacillati</taxon>
        <taxon>Actinomycetota</taxon>
        <taxon>Actinomycetes</taxon>
        <taxon>Streptosporangiales</taxon>
        <taxon>Streptosporangiaceae</taxon>
        <taxon>Sphaerisporangium</taxon>
    </lineage>
</organism>
<keyword evidence="7 9" id="KW-0472">Membrane</keyword>
<dbReference type="GO" id="GO:0000030">
    <property type="term" value="F:mannosyltransferase activity"/>
    <property type="evidence" value="ECO:0007669"/>
    <property type="project" value="InterPro"/>
</dbReference>
<dbReference type="InterPro" id="IPR050297">
    <property type="entry name" value="LipidA_mod_glycosyltrf_83"/>
</dbReference>
<sequence>MTAADATPAGHPPDAPEAGAILPAPVAPEHATTGPPEPGAPEHTGTATRKPDTPEHATTGPPEPGAPEHTGTATREPRTPERAGAPPRPIAGPGLAAPRPGGAGAGRVIAGAGRVIARHRWFAAVLAFGVAYRVVVMFGFRPAIWFPDSYTYVVTALRPSPDLVRPAGYSLFLRLLEPLHSFAAVAAVQHLLGLATGVLVYATVLRRGGRRWAAAAAAAPVLLDAYQLQLEHLLVSDALFMFLVVAAVVIAVRRPLTWRAAALSGVLLAGASLTRTAGLPLVAVVVAGVLARHLAGVRRRPGPAGRRGWRRAAPAGVLLLAALVPIAGYAAWFSATHHRVGLVGANGVFLYARVMSFADCGVMRPPPDLAVLCDPAPPGRRPPAQFYVWSPDSPLVALPGITFTAATDRLAGRFAMLAVRSQPDGYLGTALAELSRTFTWGRPVYPDQETYDLYEFPAAPPRQDLREPARLGAELAERYERGPIGLRVVEPYAGWARAYQDVARLPGAVLLAVLLAAPAAAAWRRRRAPGPGAPWVPPWAVAAALLAVPAATAEFDYRYVLPAVPLACLAAALAAVRPARSATPPTHHDYRNIHF</sequence>
<dbReference type="Proteomes" id="UP000655287">
    <property type="component" value="Unassembled WGS sequence"/>
</dbReference>
<dbReference type="RefSeq" id="WP_239136775.1">
    <property type="nucleotide sequence ID" value="NZ_BOOU01000005.1"/>
</dbReference>
<dbReference type="GO" id="GO:0016763">
    <property type="term" value="F:pentosyltransferase activity"/>
    <property type="evidence" value="ECO:0007669"/>
    <property type="project" value="TreeGrafter"/>
</dbReference>
<keyword evidence="2" id="KW-1003">Cell membrane</keyword>
<keyword evidence="5 9" id="KW-0812">Transmembrane</keyword>
<dbReference type="GO" id="GO:0006493">
    <property type="term" value="P:protein O-linked glycosylation"/>
    <property type="evidence" value="ECO:0007669"/>
    <property type="project" value="InterPro"/>
</dbReference>
<feature type="region of interest" description="Disordered" evidence="8">
    <location>
        <begin position="1"/>
        <end position="102"/>
    </location>
</feature>
<evidence type="ECO:0000256" key="3">
    <source>
        <dbReference type="ARBA" id="ARBA00022676"/>
    </source>
</evidence>
<feature type="domain" description="ArnT-like N-terminal" evidence="10">
    <location>
        <begin position="183"/>
        <end position="334"/>
    </location>
</feature>
<feature type="transmembrane region" description="Helical" evidence="9">
    <location>
        <begin position="233"/>
        <end position="252"/>
    </location>
</feature>
<comment type="subcellular location">
    <subcellularLocation>
        <location evidence="1">Cell membrane</location>
        <topology evidence="1">Multi-pass membrane protein</topology>
    </subcellularLocation>
</comment>
<dbReference type="AlphaFoldDB" id="A0A919UVV7"/>
<reference evidence="11" key="1">
    <citation type="submission" date="2021-01" db="EMBL/GenBank/DDBJ databases">
        <title>Whole genome shotgun sequence of Sphaerisporangium rufum NBRC 109079.</title>
        <authorList>
            <person name="Komaki H."/>
            <person name="Tamura T."/>
        </authorList>
    </citation>
    <scope>NUCLEOTIDE SEQUENCE</scope>
    <source>
        <strain evidence="11">NBRC 109079</strain>
    </source>
</reference>
<proteinExistence type="predicted"/>
<keyword evidence="12" id="KW-1185">Reference proteome</keyword>
<evidence type="ECO:0000256" key="7">
    <source>
        <dbReference type="ARBA" id="ARBA00023136"/>
    </source>
</evidence>
<feature type="transmembrane region" description="Helical" evidence="9">
    <location>
        <begin position="179"/>
        <end position="202"/>
    </location>
</feature>
<evidence type="ECO:0000256" key="5">
    <source>
        <dbReference type="ARBA" id="ARBA00022692"/>
    </source>
</evidence>
<comment type="caution">
    <text evidence="11">The sequence shown here is derived from an EMBL/GenBank/DDBJ whole genome shotgun (WGS) entry which is preliminary data.</text>
</comment>
<evidence type="ECO:0000256" key="6">
    <source>
        <dbReference type="ARBA" id="ARBA00022989"/>
    </source>
</evidence>
<feature type="transmembrane region" description="Helical" evidence="9">
    <location>
        <begin position="121"/>
        <end position="140"/>
    </location>
</feature>
<evidence type="ECO:0000313" key="11">
    <source>
        <dbReference type="EMBL" id="GII75431.1"/>
    </source>
</evidence>
<dbReference type="InterPro" id="IPR003342">
    <property type="entry name" value="ArnT-like_N"/>
</dbReference>
<feature type="transmembrane region" description="Helical" evidence="9">
    <location>
        <begin position="312"/>
        <end position="332"/>
    </location>
</feature>
<evidence type="ECO:0000256" key="1">
    <source>
        <dbReference type="ARBA" id="ARBA00004651"/>
    </source>
</evidence>
<keyword evidence="3" id="KW-0328">Glycosyltransferase</keyword>
<gene>
    <name evidence="11" type="ORF">Sru01_04130</name>
</gene>
<evidence type="ECO:0000313" key="12">
    <source>
        <dbReference type="Proteomes" id="UP000655287"/>
    </source>
</evidence>
<evidence type="ECO:0000256" key="9">
    <source>
        <dbReference type="SAM" id="Phobius"/>
    </source>
</evidence>
<keyword evidence="4" id="KW-0808">Transferase</keyword>
<evidence type="ECO:0000256" key="8">
    <source>
        <dbReference type="SAM" id="MobiDB-lite"/>
    </source>
</evidence>